<protein>
    <submittedName>
        <fullName evidence="9">Putative outer membrane starch-binding protein</fullName>
    </submittedName>
</protein>
<evidence type="ECO:0000259" key="7">
    <source>
        <dbReference type="Pfam" id="PF07980"/>
    </source>
</evidence>
<evidence type="ECO:0000256" key="3">
    <source>
        <dbReference type="ARBA" id="ARBA00022729"/>
    </source>
</evidence>
<sequence length="585" mass="65826">MKRLNIFLAILALIGGLVSCDDQLDVTNPNAQGTYDFGDTESELQEAVIACYNRIRLEGTFARVGYTMDAVRGDEVWNSSQQWYINYDNLNSPGTIEIGDLWMWRDNYHVVNRSNLVLSKVEGVEMTEESYNQIKGQALFLRSLAYYNLATYYQTVPLFTDYSDYSDINTMFAANSTQDEVFDLIETDLTQAMEMLPSRDEGGEWAQGRATCGAAAGYLARALMFRHKFTEAYAVLKDIIAGKYGHYELTADYGDNFREGSAYENNKESLFEVQFLDYGTGGTDEEWTPVNISSEATQGHAVESNYASQELGSWGDLAGSPWLYNLFIKEKCTDGRLDPRLYWTLVTYESEYDVYTGIKTAAYPDGDPRSNTVYQQEMTKTPLSNNSQGGISIAKFTNARNNIYSSITNGLHCGVNLRLMRYSDVLLRAAECENEINGPTQTAINYINEVRERAALDDLQLADFPSTDALFEQIANVERPKEFGCENGRGIDLLRWGFFYDSARLNQLVEHGYYVLDGTANTDELTAETASGSSFQYYYKGHEYFPIYQSTLNANPNLVGNSANNNEDNGPAFFEKGYSVHPVVD</sequence>
<evidence type="ECO:0000256" key="6">
    <source>
        <dbReference type="SAM" id="SignalP"/>
    </source>
</evidence>
<organism evidence="9 10">
    <name type="scientific">Mangrovibacterium diazotrophicum</name>
    <dbReference type="NCBI Taxonomy" id="1261403"/>
    <lineage>
        <taxon>Bacteria</taxon>
        <taxon>Pseudomonadati</taxon>
        <taxon>Bacteroidota</taxon>
        <taxon>Bacteroidia</taxon>
        <taxon>Marinilabiliales</taxon>
        <taxon>Prolixibacteraceae</taxon>
        <taxon>Mangrovibacterium</taxon>
    </lineage>
</organism>
<feature type="domain" description="RagB/SusD" evidence="7">
    <location>
        <begin position="267"/>
        <end position="561"/>
    </location>
</feature>
<dbReference type="InterPro" id="IPR012944">
    <property type="entry name" value="SusD_RagB_dom"/>
</dbReference>
<evidence type="ECO:0000256" key="1">
    <source>
        <dbReference type="ARBA" id="ARBA00004442"/>
    </source>
</evidence>
<comment type="subcellular location">
    <subcellularLocation>
        <location evidence="1">Cell outer membrane</location>
    </subcellularLocation>
</comment>
<dbReference type="RefSeq" id="WP_120274976.1">
    <property type="nucleotide sequence ID" value="NZ_RAPN01000003.1"/>
</dbReference>
<dbReference type="Pfam" id="PF07980">
    <property type="entry name" value="SusD_RagB"/>
    <property type="match status" value="1"/>
</dbReference>
<dbReference type="PROSITE" id="PS51257">
    <property type="entry name" value="PROKAR_LIPOPROTEIN"/>
    <property type="match status" value="1"/>
</dbReference>
<keyword evidence="3 6" id="KW-0732">Signal</keyword>
<dbReference type="AlphaFoldDB" id="A0A419VXL0"/>
<evidence type="ECO:0000313" key="9">
    <source>
        <dbReference type="EMBL" id="RKD87962.1"/>
    </source>
</evidence>
<dbReference type="SUPFAM" id="SSF48452">
    <property type="entry name" value="TPR-like"/>
    <property type="match status" value="1"/>
</dbReference>
<name>A0A419VXL0_9BACT</name>
<comment type="similarity">
    <text evidence="2">Belongs to the SusD family.</text>
</comment>
<dbReference type="Pfam" id="PF14322">
    <property type="entry name" value="SusD-like_3"/>
    <property type="match status" value="1"/>
</dbReference>
<gene>
    <name evidence="9" type="ORF">BC643_3974</name>
</gene>
<keyword evidence="10" id="KW-1185">Reference proteome</keyword>
<feature type="domain" description="SusD-like N-terminal" evidence="8">
    <location>
        <begin position="24"/>
        <end position="221"/>
    </location>
</feature>
<evidence type="ECO:0000259" key="8">
    <source>
        <dbReference type="Pfam" id="PF14322"/>
    </source>
</evidence>
<dbReference type="Proteomes" id="UP000283387">
    <property type="component" value="Unassembled WGS sequence"/>
</dbReference>
<accession>A0A419VXL0</accession>
<dbReference type="InterPro" id="IPR011990">
    <property type="entry name" value="TPR-like_helical_dom_sf"/>
</dbReference>
<dbReference type="EMBL" id="RAPN01000003">
    <property type="protein sequence ID" value="RKD87962.1"/>
    <property type="molecule type" value="Genomic_DNA"/>
</dbReference>
<evidence type="ECO:0000256" key="5">
    <source>
        <dbReference type="ARBA" id="ARBA00023237"/>
    </source>
</evidence>
<feature type="signal peptide" evidence="6">
    <location>
        <begin position="1"/>
        <end position="20"/>
    </location>
</feature>
<dbReference type="GO" id="GO:0009279">
    <property type="term" value="C:cell outer membrane"/>
    <property type="evidence" value="ECO:0007669"/>
    <property type="project" value="UniProtKB-SubCell"/>
</dbReference>
<reference evidence="9 10" key="1">
    <citation type="submission" date="2018-09" db="EMBL/GenBank/DDBJ databases">
        <title>Genomic Encyclopedia of Archaeal and Bacterial Type Strains, Phase II (KMG-II): from individual species to whole genera.</title>
        <authorList>
            <person name="Goeker M."/>
        </authorList>
    </citation>
    <scope>NUCLEOTIDE SEQUENCE [LARGE SCALE GENOMIC DNA]</scope>
    <source>
        <strain evidence="9 10">DSM 27148</strain>
    </source>
</reference>
<dbReference type="Gene3D" id="1.25.40.390">
    <property type="match status" value="1"/>
</dbReference>
<evidence type="ECO:0000256" key="4">
    <source>
        <dbReference type="ARBA" id="ARBA00023136"/>
    </source>
</evidence>
<feature type="chain" id="PRO_5019001508" evidence="6">
    <location>
        <begin position="21"/>
        <end position="585"/>
    </location>
</feature>
<dbReference type="InterPro" id="IPR033985">
    <property type="entry name" value="SusD-like_N"/>
</dbReference>
<keyword evidence="4" id="KW-0472">Membrane</keyword>
<keyword evidence="5" id="KW-0998">Cell outer membrane</keyword>
<evidence type="ECO:0000256" key="2">
    <source>
        <dbReference type="ARBA" id="ARBA00006275"/>
    </source>
</evidence>
<evidence type="ECO:0000313" key="10">
    <source>
        <dbReference type="Proteomes" id="UP000283387"/>
    </source>
</evidence>
<comment type="caution">
    <text evidence="9">The sequence shown here is derived from an EMBL/GenBank/DDBJ whole genome shotgun (WGS) entry which is preliminary data.</text>
</comment>
<proteinExistence type="inferred from homology"/>
<dbReference type="OrthoDB" id="9792139at2"/>